<protein>
    <recommendedName>
        <fullName evidence="3">F-box domain-containing protein</fullName>
    </recommendedName>
</protein>
<dbReference type="AlphaFoldDB" id="A0A6P4IB33"/>
<dbReference type="OrthoDB" id="7850481at2759"/>
<gene>
    <name evidence="2" type="primary">LOC108077359</name>
</gene>
<reference evidence="1" key="1">
    <citation type="submission" date="2025-05" db="UniProtKB">
        <authorList>
            <consortium name="RefSeq"/>
        </authorList>
    </citation>
    <scope>NUCLEOTIDE SEQUENCE [LARGE SCALE GENOMIC DNA]</scope>
    <source>
        <strain evidence="1">14028-0561.14</strain>
    </source>
</reference>
<sequence>MTNILSLNEDCLLQIIEYLSLEEQLELWQATESTSRLCSVISYAWQRQSKHCVRRETFSGRPVLLQDYLKCISSTVEELTLCHLPMEQLERWKDHTFPNVKKLYYLGDFLRDEDDEVDVDADIAILVNCFPQLESLGISGNTSGQYISQWRLLRRLDLQLCFYLDSQCFEDICQKLRLQTLCVQWRRFEADDYVPAISMLQELTELDLDIIHLSPEIARKLLSLPKLKRLRLHGMDNFDDVLKVIGQQRRQDLVAITCRDYIISWRPLILTRLENLRRFTLVDDEGDYDIGLSLIIKSFPRLEQLHLENSRFWPNADDIWEVVAGCPQLNLITISAPDRPNEFIASSSASSMQRVLNQRLKPLSIHFHGTGNEELITKLFVHRKLEVLCKSKDYAVSQVPEECVEFEFLVLETSS</sequence>
<dbReference type="InterPro" id="IPR032675">
    <property type="entry name" value="LRR_dom_sf"/>
</dbReference>
<dbReference type="SUPFAM" id="SSF52047">
    <property type="entry name" value="RNI-like"/>
    <property type="match status" value="1"/>
</dbReference>
<dbReference type="Proteomes" id="UP001652661">
    <property type="component" value="Chromosome 2L"/>
</dbReference>
<accession>A0A6P4IB33</accession>
<name>A0A6P4IB33_DROKI</name>
<keyword evidence="1" id="KW-1185">Reference proteome</keyword>
<dbReference type="GeneID" id="108077359"/>
<proteinExistence type="predicted"/>
<evidence type="ECO:0008006" key="3">
    <source>
        <dbReference type="Google" id="ProtNLM"/>
    </source>
</evidence>
<dbReference type="RefSeq" id="XP_017026143.1">
    <property type="nucleotide sequence ID" value="XM_017170654.3"/>
</dbReference>
<evidence type="ECO:0000313" key="2">
    <source>
        <dbReference type="RefSeq" id="XP_017026143.1"/>
    </source>
</evidence>
<organism evidence="1 2">
    <name type="scientific">Drosophila kikkawai</name>
    <name type="common">Fruit fly</name>
    <dbReference type="NCBI Taxonomy" id="30033"/>
    <lineage>
        <taxon>Eukaryota</taxon>
        <taxon>Metazoa</taxon>
        <taxon>Ecdysozoa</taxon>
        <taxon>Arthropoda</taxon>
        <taxon>Hexapoda</taxon>
        <taxon>Insecta</taxon>
        <taxon>Pterygota</taxon>
        <taxon>Neoptera</taxon>
        <taxon>Endopterygota</taxon>
        <taxon>Diptera</taxon>
        <taxon>Brachycera</taxon>
        <taxon>Muscomorpha</taxon>
        <taxon>Ephydroidea</taxon>
        <taxon>Drosophilidae</taxon>
        <taxon>Drosophila</taxon>
        <taxon>Sophophora</taxon>
    </lineage>
</organism>
<reference evidence="2" key="2">
    <citation type="submission" date="2025-08" db="UniProtKB">
        <authorList>
            <consortium name="RefSeq"/>
        </authorList>
    </citation>
    <scope>IDENTIFICATION</scope>
    <source>
        <strain evidence="2">14028-0561.14</strain>
        <tissue evidence="2">Whole fly</tissue>
    </source>
</reference>
<dbReference type="Gene3D" id="3.80.10.10">
    <property type="entry name" value="Ribonuclease Inhibitor"/>
    <property type="match status" value="1"/>
</dbReference>
<evidence type="ECO:0000313" key="1">
    <source>
        <dbReference type="Proteomes" id="UP001652661"/>
    </source>
</evidence>